<dbReference type="EMBL" id="CM042037">
    <property type="protein sequence ID" value="KAI3741446.1"/>
    <property type="molecule type" value="Genomic_DNA"/>
</dbReference>
<comment type="caution">
    <text evidence="1">The sequence shown here is derived from an EMBL/GenBank/DDBJ whole genome shotgun (WGS) entry which is preliminary data.</text>
</comment>
<protein>
    <submittedName>
        <fullName evidence="1">Uncharacterized protein</fullName>
    </submittedName>
</protein>
<keyword evidence="2" id="KW-1185">Reference proteome</keyword>
<evidence type="ECO:0000313" key="1">
    <source>
        <dbReference type="EMBL" id="KAI3741446.1"/>
    </source>
</evidence>
<sequence length="375" mass="42122">MLLKRLKLKSVSTLWVSYPKTGPQKPPVVTGKVSLVGLISLQLKGSLSWIFLSWVLLEQSLHILATFHSSHCFTSQTIVSMARYLLRSRSCAIWKKVYMGGNNLTGTLPLSYFNNMPKLETLLLDRNNFTGTLSPYFLDNMNSLKTLRLNHNSLHGNIPEEFGPIPSSIIRCQQLRYLSMSYNKLNGTIPRGIGNLTLLKEIFLGENDLQGVCGRRNRSSQKKSAVAKELISNQISDKKNSVVAKTRSATKTAVVANPDQQSSRNTITHPDRISAVFQEGWILKCNSNQELTITNTRAGDQSCCLSFKNSPSDPKAGFGMHENAKDVWRALKVCFIGYFQVREEEQAREKAALEEQKIAREEVVKDQDLPETQQD</sequence>
<reference evidence="2" key="1">
    <citation type="journal article" date="2022" name="Mol. Ecol. Resour.">
        <title>The genomes of chicory, endive, great burdock and yacon provide insights into Asteraceae palaeo-polyploidization history and plant inulin production.</title>
        <authorList>
            <person name="Fan W."/>
            <person name="Wang S."/>
            <person name="Wang H."/>
            <person name="Wang A."/>
            <person name="Jiang F."/>
            <person name="Liu H."/>
            <person name="Zhao H."/>
            <person name="Xu D."/>
            <person name="Zhang Y."/>
        </authorList>
    </citation>
    <scope>NUCLEOTIDE SEQUENCE [LARGE SCALE GENOMIC DNA]</scope>
    <source>
        <strain evidence="2">cv. Yunnan</strain>
    </source>
</reference>
<organism evidence="1 2">
    <name type="scientific">Smallanthus sonchifolius</name>
    <dbReference type="NCBI Taxonomy" id="185202"/>
    <lineage>
        <taxon>Eukaryota</taxon>
        <taxon>Viridiplantae</taxon>
        <taxon>Streptophyta</taxon>
        <taxon>Embryophyta</taxon>
        <taxon>Tracheophyta</taxon>
        <taxon>Spermatophyta</taxon>
        <taxon>Magnoliopsida</taxon>
        <taxon>eudicotyledons</taxon>
        <taxon>Gunneridae</taxon>
        <taxon>Pentapetalae</taxon>
        <taxon>asterids</taxon>
        <taxon>campanulids</taxon>
        <taxon>Asterales</taxon>
        <taxon>Asteraceae</taxon>
        <taxon>Asteroideae</taxon>
        <taxon>Heliantheae alliance</taxon>
        <taxon>Millerieae</taxon>
        <taxon>Smallanthus</taxon>
    </lineage>
</organism>
<name>A0ACB9D4Z1_9ASTR</name>
<dbReference type="Proteomes" id="UP001056120">
    <property type="component" value="Linkage Group LG20"/>
</dbReference>
<accession>A0ACB9D4Z1</accession>
<evidence type="ECO:0000313" key="2">
    <source>
        <dbReference type="Proteomes" id="UP001056120"/>
    </source>
</evidence>
<gene>
    <name evidence="1" type="ORF">L1987_59119</name>
</gene>
<reference evidence="1 2" key="2">
    <citation type="journal article" date="2022" name="Mol. Ecol. Resour.">
        <title>The genomes of chicory, endive, great burdock and yacon provide insights into Asteraceae paleo-polyploidization history and plant inulin production.</title>
        <authorList>
            <person name="Fan W."/>
            <person name="Wang S."/>
            <person name="Wang H."/>
            <person name="Wang A."/>
            <person name="Jiang F."/>
            <person name="Liu H."/>
            <person name="Zhao H."/>
            <person name="Xu D."/>
            <person name="Zhang Y."/>
        </authorList>
    </citation>
    <scope>NUCLEOTIDE SEQUENCE [LARGE SCALE GENOMIC DNA]</scope>
    <source>
        <strain evidence="2">cv. Yunnan</strain>
        <tissue evidence="1">Leaves</tissue>
    </source>
</reference>
<proteinExistence type="predicted"/>